<dbReference type="InterPro" id="IPR015018">
    <property type="entry name" value="DUF1905"/>
</dbReference>
<organism evidence="1 2">
    <name type="scientific">Alteraurantiacibacter lauratis</name>
    <dbReference type="NCBI Taxonomy" id="2054627"/>
    <lineage>
        <taxon>Bacteria</taxon>
        <taxon>Pseudomonadati</taxon>
        <taxon>Pseudomonadota</taxon>
        <taxon>Alphaproteobacteria</taxon>
        <taxon>Sphingomonadales</taxon>
        <taxon>Erythrobacteraceae</taxon>
        <taxon>Alteraurantiacibacter</taxon>
    </lineage>
</organism>
<dbReference type="RefSeq" id="WP_336920115.1">
    <property type="nucleotide sequence ID" value="NZ_JBANRN010000014.1"/>
</dbReference>
<evidence type="ECO:0000313" key="2">
    <source>
        <dbReference type="Proteomes" id="UP001595378"/>
    </source>
</evidence>
<protein>
    <submittedName>
        <fullName evidence="1">DUF1905 domain-containing protein</fullName>
    </submittedName>
</protein>
<dbReference type="Gene3D" id="2.40.30.100">
    <property type="entry name" value="AF2212/PG0164-like"/>
    <property type="match status" value="1"/>
</dbReference>
<name>A0ABV7EGZ0_9SPHN</name>
<keyword evidence="2" id="KW-1185">Reference proteome</keyword>
<dbReference type="Proteomes" id="UP001595378">
    <property type="component" value="Unassembled WGS sequence"/>
</dbReference>
<proteinExistence type="predicted"/>
<evidence type="ECO:0000313" key="1">
    <source>
        <dbReference type="EMBL" id="MFC3101994.1"/>
    </source>
</evidence>
<comment type="caution">
    <text evidence="1">The sequence shown here is derived from an EMBL/GenBank/DDBJ whole genome shotgun (WGS) entry which is preliminary data.</text>
</comment>
<accession>A0ABV7EGZ0</accession>
<sequence>MSETVHHSGLLWRWAGADGSGSWHFVTLDGDAGNAIAAHEAMRRLELGAGAARNRGFGSVKVEARIGATCWRTSVFPSTAQGGYLLPVKQAVRRAEDLAEGDAVQVSLELL</sequence>
<dbReference type="EMBL" id="JBHRSU010000036">
    <property type="protein sequence ID" value="MFC3101994.1"/>
    <property type="molecule type" value="Genomic_DNA"/>
</dbReference>
<dbReference type="SUPFAM" id="SSF141694">
    <property type="entry name" value="AF2212/PG0164-like"/>
    <property type="match status" value="1"/>
</dbReference>
<reference evidence="2" key="1">
    <citation type="journal article" date="2019" name="Int. J. Syst. Evol. Microbiol.">
        <title>The Global Catalogue of Microorganisms (GCM) 10K type strain sequencing project: providing services to taxonomists for standard genome sequencing and annotation.</title>
        <authorList>
            <consortium name="The Broad Institute Genomics Platform"/>
            <consortium name="The Broad Institute Genome Sequencing Center for Infectious Disease"/>
            <person name="Wu L."/>
            <person name="Ma J."/>
        </authorList>
    </citation>
    <scope>NUCLEOTIDE SEQUENCE [LARGE SCALE GENOMIC DNA]</scope>
    <source>
        <strain evidence="2">KCTC 52606</strain>
    </source>
</reference>
<gene>
    <name evidence="1" type="ORF">ACFODK_13975</name>
</gene>
<dbReference type="InterPro" id="IPR037079">
    <property type="entry name" value="AF2212/PG0164-like_sf"/>
</dbReference>
<dbReference type="Pfam" id="PF08922">
    <property type="entry name" value="DUF1905"/>
    <property type="match status" value="1"/>
</dbReference>